<feature type="domain" description="Glycosyl transferase family 25" evidence="1">
    <location>
        <begin position="2"/>
        <end position="162"/>
    </location>
</feature>
<gene>
    <name evidence="2" type="ORF">BPO_0435</name>
</gene>
<dbReference type="Proteomes" id="UP001432059">
    <property type="component" value="Chromosome"/>
</dbReference>
<sequence>MKTYIIHVSTATDREIHMLDLLKANPCLKADWITEGDISSFNEEILNKYFSKNGMMNSQVSCALKHFLALEKLVQSEEKYAIILEDDIIVNKDFCEKINLFVKEIDRRVLHPSVISLEDSNMKFIEASVREKGVYLYKKDRVRFTGALLIDQLAAKNILNYVKTNKCNQPIDWFYDSLDKKGILKIYWSHPTIATQGSINGNISTLIGNKRSGVFRFLSRHLQRFYKKIIYHFR</sequence>
<proteinExistence type="predicted"/>
<organism evidence="2 3">
    <name type="scientific">Bergeyella porcorum</name>
    <dbReference type="NCBI Taxonomy" id="1735111"/>
    <lineage>
        <taxon>Bacteria</taxon>
        <taxon>Pseudomonadati</taxon>
        <taxon>Bacteroidota</taxon>
        <taxon>Flavobacteriia</taxon>
        <taxon>Flavobacteriales</taxon>
        <taxon>Weeksellaceae</taxon>
        <taxon>Bergeyella</taxon>
    </lineage>
</organism>
<name>A0AAU0F1B4_9FLAO</name>
<evidence type="ECO:0000313" key="3">
    <source>
        <dbReference type="Proteomes" id="UP001432059"/>
    </source>
</evidence>
<dbReference type="InterPro" id="IPR002654">
    <property type="entry name" value="Glyco_trans_25"/>
</dbReference>
<keyword evidence="3" id="KW-1185">Reference proteome</keyword>
<dbReference type="EMBL" id="CP136426">
    <property type="protein sequence ID" value="WOC51082.1"/>
    <property type="molecule type" value="Genomic_DNA"/>
</dbReference>
<dbReference type="Pfam" id="PF01755">
    <property type="entry name" value="Glyco_transf_25"/>
    <property type="match status" value="1"/>
</dbReference>
<evidence type="ECO:0000313" key="2">
    <source>
        <dbReference type="EMBL" id="WOC51082.1"/>
    </source>
</evidence>
<evidence type="ECO:0000259" key="1">
    <source>
        <dbReference type="Pfam" id="PF01755"/>
    </source>
</evidence>
<dbReference type="KEGG" id="bpor:BPO_0435"/>
<reference evidence="2" key="1">
    <citation type="submission" date="2023-10" db="EMBL/GenBank/DDBJ databases">
        <title>Characterization and whole genome sequencing of a novel strain of Bergeyella porcorum QD2021 isolated from pig.</title>
        <authorList>
            <person name="Liu G."/>
            <person name="Chen C."/>
            <person name="Han X."/>
        </authorList>
    </citation>
    <scope>NUCLEOTIDE SEQUENCE</scope>
    <source>
        <strain evidence="2">QD2021</strain>
    </source>
</reference>
<protein>
    <recommendedName>
        <fullName evidence="1">Glycosyl transferase family 25 domain-containing protein</fullName>
    </recommendedName>
</protein>
<accession>A0AAU0F1B4</accession>
<dbReference type="RefSeq" id="WP_327984749.1">
    <property type="nucleotide sequence ID" value="NZ_CP136426.1"/>
</dbReference>
<dbReference type="AlphaFoldDB" id="A0AAU0F1B4"/>